<evidence type="ECO:0000259" key="3">
    <source>
        <dbReference type="PROSITE" id="PS50883"/>
    </source>
</evidence>
<feature type="domain" description="GGDEF" evidence="4">
    <location>
        <begin position="304"/>
        <end position="441"/>
    </location>
</feature>
<dbReference type="InterPro" id="IPR035965">
    <property type="entry name" value="PAS-like_dom_sf"/>
</dbReference>
<dbReference type="PROSITE" id="PS50883">
    <property type="entry name" value="EAL"/>
    <property type="match status" value="1"/>
</dbReference>
<feature type="domain" description="EAL" evidence="3">
    <location>
        <begin position="450"/>
        <end position="719"/>
    </location>
</feature>
<evidence type="ECO:0000259" key="4">
    <source>
        <dbReference type="PROSITE" id="PS50887"/>
    </source>
</evidence>
<dbReference type="Pfam" id="PF00563">
    <property type="entry name" value="EAL"/>
    <property type="match status" value="1"/>
</dbReference>
<dbReference type="InterPro" id="IPR000700">
    <property type="entry name" value="PAS-assoc_C"/>
</dbReference>
<protein>
    <submittedName>
        <fullName evidence="5">EAL domain-containing protein</fullName>
    </submittedName>
</protein>
<dbReference type="CDD" id="cd01948">
    <property type="entry name" value="EAL"/>
    <property type="match status" value="1"/>
</dbReference>
<dbReference type="InterPro" id="IPR043128">
    <property type="entry name" value="Rev_trsase/Diguanyl_cyclase"/>
</dbReference>
<sequence>MAEAPDTGASGPLPTAEQLARVWARAVADTSFVPMDHKTIVVFLRGLADDLLAALRADELDHAVPLRVGAALVHAHFTEAGSIEHTLAVLGRELRPLGGAEGAGRLAAVQGAVAAGYARALQERTRQEQQEVTASAFAARTAAEQARWASEARFQAVFADALIGIGLADTEGRIVDINRAMCEILGRPPEELSNGMIWTFVHPEDVPGLWDRTKELLAGERNHLRLEKAYFRPDGSEVWTDLVLSLIRDPDGSPLYMVAMMENITERHRLQTRLQHQAQHDPLTDLPNRTLFFERLEAALQAETHPGVCYLDLDGFKAVNDTLGHDLGDRLLHAVARQLVDAVGSAGHLVARMGGDEFVVLVDGIEEGEAGNERLRAVARTALEAVRRPIRLDENEIVVSASIGVVRADGGHDAAELMKAADTTLYWAKADGRNRYALFDEDRHRSDVDRFELSARMPDALTRGEFSLEYQPLVRLADRSVLGVEALLRWTLPDGRRLDPGRFVPLAEDSGFIVPLGRWVLRQACRNAAAWAATNPDTQPLMSVNVAARQLREPSFVGDVAAVLAATGWPAELLQLELTESALMGTPDGSLAALHALSGMGVRIAIDDFGTGYSNFAYLRQLPVHALKLAGSFVTGAAGRGGGADDRSGQTGGEQVDHEVVGLVIRLAHTLGLTVTAESVETASQFAHLRQLGCDTGQGWYFAPAVPAEQIPRLLAARMGDQR</sequence>
<evidence type="ECO:0000259" key="2">
    <source>
        <dbReference type="PROSITE" id="PS50113"/>
    </source>
</evidence>
<dbReference type="PANTHER" id="PTHR44757:SF2">
    <property type="entry name" value="BIOFILM ARCHITECTURE MAINTENANCE PROTEIN MBAA"/>
    <property type="match status" value="1"/>
</dbReference>
<dbReference type="EMBL" id="JAVREJ010000003">
    <property type="protein sequence ID" value="MDT0349394.1"/>
    <property type="molecule type" value="Genomic_DNA"/>
</dbReference>
<dbReference type="Gene3D" id="3.30.450.20">
    <property type="entry name" value="PAS domain"/>
    <property type="match status" value="1"/>
</dbReference>
<dbReference type="RefSeq" id="WP_311555415.1">
    <property type="nucleotide sequence ID" value="NZ_JAVREJ010000003.1"/>
</dbReference>
<evidence type="ECO:0000313" key="6">
    <source>
        <dbReference type="Proteomes" id="UP001183202"/>
    </source>
</evidence>
<dbReference type="InterPro" id="IPR001610">
    <property type="entry name" value="PAC"/>
</dbReference>
<evidence type="ECO:0000313" key="5">
    <source>
        <dbReference type="EMBL" id="MDT0349394.1"/>
    </source>
</evidence>
<dbReference type="PANTHER" id="PTHR44757">
    <property type="entry name" value="DIGUANYLATE CYCLASE DGCP"/>
    <property type="match status" value="1"/>
</dbReference>
<dbReference type="NCBIfam" id="TIGR00229">
    <property type="entry name" value="sensory_box"/>
    <property type="match status" value="1"/>
</dbReference>
<dbReference type="Pfam" id="PF00990">
    <property type="entry name" value="GGDEF"/>
    <property type="match status" value="1"/>
</dbReference>
<keyword evidence="6" id="KW-1185">Reference proteome</keyword>
<dbReference type="NCBIfam" id="TIGR00254">
    <property type="entry name" value="GGDEF"/>
    <property type="match status" value="1"/>
</dbReference>
<dbReference type="SMART" id="SM00086">
    <property type="entry name" value="PAC"/>
    <property type="match status" value="1"/>
</dbReference>
<dbReference type="CDD" id="cd00130">
    <property type="entry name" value="PAS"/>
    <property type="match status" value="1"/>
</dbReference>
<dbReference type="Pfam" id="PF13426">
    <property type="entry name" value="PAS_9"/>
    <property type="match status" value="1"/>
</dbReference>
<dbReference type="InterPro" id="IPR000014">
    <property type="entry name" value="PAS"/>
</dbReference>
<name>A0ABU2N7Y1_9PSEU</name>
<dbReference type="SMART" id="SM00052">
    <property type="entry name" value="EAL"/>
    <property type="match status" value="1"/>
</dbReference>
<gene>
    <name evidence="5" type="ORF">RM445_07615</name>
</gene>
<dbReference type="Gene3D" id="3.30.70.270">
    <property type="match status" value="1"/>
</dbReference>
<dbReference type="SUPFAM" id="SSF55785">
    <property type="entry name" value="PYP-like sensor domain (PAS domain)"/>
    <property type="match status" value="1"/>
</dbReference>
<dbReference type="InterPro" id="IPR001633">
    <property type="entry name" value="EAL_dom"/>
</dbReference>
<feature type="domain" description="PAS" evidence="1">
    <location>
        <begin position="150"/>
        <end position="220"/>
    </location>
</feature>
<dbReference type="InterPro" id="IPR029787">
    <property type="entry name" value="Nucleotide_cyclase"/>
</dbReference>
<proteinExistence type="predicted"/>
<organism evidence="5 6">
    <name type="scientific">Pseudonocardia charpentierae</name>
    <dbReference type="NCBI Taxonomy" id="3075545"/>
    <lineage>
        <taxon>Bacteria</taxon>
        <taxon>Bacillati</taxon>
        <taxon>Actinomycetota</taxon>
        <taxon>Actinomycetes</taxon>
        <taxon>Pseudonocardiales</taxon>
        <taxon>Pseudonocardiaceae</taxon>
        <taxon>Pseudonocardia</taxon>
    </lineage>
</organism>
<dbReference type="PROSITE" id="PS50113">
    <property type="entry name" value="PAC"/>
    <property type="match status" value="1"/>
</dbReference>
<dbReference type="SMART" id="SM00091">
    <property type="entry name" value="PAS"/>
    <property type="match status" value="1"/>
</dbReference>
<dbReference type="CDD" id="cd01949">
    <property type="entry name" value="GGDEF"/>
    <property type="match status" value="1"/>
</dbReference>
<dbReference type="Gene3D" id="3.20.20.450">
    <property type="entry name" value="EAL domain"/>
    <property type="match status" value="1"/>
</dbReference>
<comment type="caution">
    <text evidence="5">The sequence shown here is derived from an EMBL/GenBank/DDBJ whole genome shotgun (WGS) entry which is preliminary data.</text>
</comment>
<dbReference type="SUPFAM" id="SSF55073">
    <property type="entry name" value="Nucleotide cyclase"/>
    <property type="match status" value="1"/>
</dbReference>
<dbReference type="InterPro" id="IPR052155">
    <property type="entry name" value="Biofilm_reg_signaling"/>
</dbReference>
<dbReference type="PROSITE" id="PS50887">
    <property type="entry name" value="GGDEF"/>
    <property type="match status" value="1"/>
</dbReference>
<dbReference type="PROSITE" id="PS50112">
    <property type="entry name" value="PAS"/>
    <property type="match status" value="1"/>
</dbReference>
<dbReference type="InterPro" id="IPR035919">
    <property type="entry name" value="EAL_sf"/>
</dbReference>
<dbReference type="SMART" id="SM00267">
    <property type="entry name" value="GGDEF"/>
    <property type="match status" value="1"/>
</dbReference>
<dbReference type="InterPro" id="IPR000160">
    <property type="entry name" value="GGDEF_dom"/>
</dbReference>
<dbReference type="SUPFAM" id="SSF141868">
    <property type="entry name" value="EAL domain-like"/>
    <property type="match status" value="1"/>
</dbReference>
<dbReference type="Proteomes" id="UP001183202">
    <property type="component" value="Unassembled WGS sequence"/>
</dbReference>
<accession>A0ABU2N7Y1</accession>
<reference evidence="6" key="1">
    <citation type="submission" date="2023-07" db="EMBL/GenBank/DDBJ databases">
        <title>30 novel species of actinomycetes from the DSMZ collection.</title>
        <authorList>
            <person name="Nouioui I."/>
        </authorList>
    </citation>
    <scope>NUCLEOTIDE SEQUENCE [LARGE SCALE GENOMIC DNA]</scope>
    <source>
        <strain evidence="6">DSM 45834</strain>
    </source>
</reference>
<evidence type="ECO:0000259" key="1">
    <source>
        <dbReference type="PROSITE" id="PS50112"/>
    </source>
</evidence>
<feature type="domain" description="PAC" evidence="2">
    <location>
        <begin position="224"/>
        <end position="276"/>
    </location>
</feature>